<sequence>MEVLLSMMFGLSLRMILSSTQGRLYAAMIGVWEGACLRYLTHQTAQTTDRVLLSPADIDSLDPFLSFGVRLCIDYFVTNSFAQLISIGLWSILG</sequence>
<dbReference type="Proteomes" id="UP001163846">
    <property type="component" value="Unassembled WGS sequence"/>
</dbReference>
<dbReference type="EMBL" id="MU805959">
    <property type="protein sequence ID" value="KAJ3844148.1"/>
    <property type="molecule type" value="Genomic_DNA"/>
</dbReference>
<gene>
    <name evidence="2" type="ORF">F5878DRAFT_494411</name>
</gene>
<reference evidence="2" key="1">
    <citation type="submission" date="2022-08" db="EMBL/GenBank/DDBJ databases">
        <authorList>
            <consortium name="DOE Joint Genome Institute"/>
            <person name="Min B."/>
            <person name="Riley R."/>
            <person name="Sierra-Patev S."/>
            <person name="Naranjo-Ortiz M."/>
            <person name="Looney B."/>
            <person name="Konkel Z."/>
            <person name="Slot J.C."/>
            <person name="Sakamoto Y."/>
            <person name="Steenwyk J.L."/>
            <person name="Rokas A."/>
            <person name="Carro J."/>
            <person name="Camarero S."/>
            <person name="Ferreira P."/>
            <person name="Molpeceres G."/>
            <person name="Ruiz-Duenas F.J."/>
            <person name="Serrano A."/>
            <person name="Henrissat B."/>
            <person name="Drula E."/>
            <person name="Hughes K.W."/>
            <person name="Mata J.L."/>
            <person name="Ishikawa N.K."/>
            <person name="Vargas-Isla R."/>
            <person name="Ushijima S."/>
            <person name="Smith C.A."/>
            <person name="Ahrendt S."/>
            <person name="Andreopoulos W."/>
            <person name="He G."/>
            <person name="Labutti K."/>
            <person name="Lipzen A."/>
            <person name="Ng V."/>
            <person name="Sandor L."/>
            <person name="Barry K."/>
            <person name="Martinez A.T."/>
            <person name="Xiao Y."/>
            <person name="Gibbons J.G."/>
            <person name="Terashima K."/>
            <person name="Hibbett D.S."/>
            <person name="Grigoriev I.V."/>
        </authorList>
    </citation>
    <scope>NUCLEOTIDE SEQUENCE</scope>
    <source>
        <strain evidence="2">TFB9207</strain>
    </source>
</reference>
<evidence type="ECO:0000313" key="2">
    <source>
        <dbReference type="EMBL" id="KAJ3844148.1"/>
    </source>
</evidence>
<feature type="non-terminal residue" evidence="2">
    <location>
        <position position="94"/>
    </location>
</feature>
<keyword evidence="3" id="KW-1185">Reference proteome</keyword>
<evidence type="ECO:0000256" key="1">
    <source>
        <dbReference type="SAM" id="SignalP"/>
    </source>
</evidence>
<accession>A0AA38PJL0</accession>
<evidence type="ECO:0000313" key="3">
    <source>
        <dbReference type="Proteomes" id="UP001163846"/>
    </source>
</evidence>
<dbReference type="AlphaFoldDB" id="A0AA38PJL0"/>
<proteinExistence type="predicted"/>
<name>A0AA38PJL0_9AGAR</name>
<keyword evidence="1" id="KW-0732">Signal</keyword>
<feature type="chain" id="PRO_5041239980" description="YggT family protein" evidence="1">
    <location>
        <begin position="23"/>
        <end position="94"/>
    </location>
</feature>
<protein>
    <recommendedName>
        <fullName evidence="4">YggT family protein</fullName>
    </recommendedName>
</protein>
<evidence type="ECO:0008006" key="4">
    <source>
        <dbReference type="Google" id="ProtNLM"/>
    </source>
</evidence>
<feature type="signal peptide" evidence="1">
    <location>
        <begin position="1"/>
        <end position="22"/>
    </location>
</feature>
<organism evidence="2 3">
    <name type="scientific">Lentinula raphanica</name>
    <dbReference type="NCBI Taxonomy" id="153919"/>
    <lineage>
        <taxon>Eukaryota</taxon>
        <taxon>Fungi</taxon>
        <taxon>Dikarya</taxon>
        <taxon>Basidiomycota</taxon>
        <taxon>Agaricomycotina</taxon>
        <taxon>Agaricomycetes</taxon>
        <taxon>Agaricomycetidae</taxon>
        <taxon>Agaricales</taxon>
        <taxon>Marasmiineae</taxon>
        <taxon>Omphalotaceae</taxon>
        <taxon>Lentinula</taxon>
    </lineage>
</organism>
<comment type="caution">
    <text evidence="2">The sequence shown here is derived from an EMBL/GenBank/DDBJ whole genome shotgun (WGS) entry which is preliminary data.</text>
</comment>